<dbReference type="Gene3D" id="3.30.70.3580">
    <property type="entry name" value="Antirestriction protein"/>
    <property type="match status" value="1"/>
</dbReference>
<dbReference type="OrthoDB" id="1164967at2"/>
<dbReference type="Proteomes" id="UP000190162">
    <property type="component" value="Unassembled WGS sequence"/>
</dbReference>
<evidence type="ECO:0000313" key="2">
    <source>
        <dbReference type="EMBL" id="SKA50943.1"/>
    </source>
</evidence>
<dbReference type="InterPro" id="IPR004914">
    <property type="entry name" value="Antirestrict"/>
</dbReference>
<accession>A0A1T4UE60</accession>
<evidence type="ECO:0000256" key="1">
    <source>
        <dbReference type="ARBA" id="ARBA00008618"/>
    </source>
</evidence>
<dbReference type="InterPro" id="IPR042297">
    <property type="entry name" value="Antirestriction_sf"/>
</dbReference>
<dbReference type="EMBL" id="FUXU01000013">
    <property type="protein sequence ID" value="SKA50943.1"/>
    <property type="molecule type" value="Genomic_DNA"/>
</dbReference>
<organism evidence="2 3">
    <name type="scientific">Enterovibrio nigricans DSM 22720</name>
    <dbReference type="NCBI Taxonomy" id="1121868"/>
    <lineage>
        <taxon>Bacteria</taxon>
        <taxon>Pseudomonadati</taxon>
        <taxon>Pseudomonadota</taxon>
        <taxon>Gammaproteobacteria</taxon>
        <taxon>Vibrionales</taxon>
        <taxon>Vibrionaceae</taxon>
        <taxon>Enterovibrio</taxon>
    </lineage>
</organism>
<dbReference type="RefSeq" id="WP_078751930.1">
    <property type="nucleotide sequence ID" value="NZ_FUXU01000013.1"/>
</dbReference>
<gene>
    <name evidence="2" type="ORF">SAMN02745132_01518</name>
</gene>
<dbReference type="AlphaFoldDB" id="A0A1T4UE60"/>
<sequence length="133" mass="15147">MPFTRFYKMNPLLGMAVEEAFYEFSRTVSNYDGGAWEVVVDSDDVYAVYPVSSGSLEVGHDGNYVLPIEISSRAFGVYVSLAVYNKLCWLFHDQGNNALCEVFSSMYHSLRIWMIDTTELPPAEVEHILRMID</sequence>
<evidence type="ECO:0000313" key="3">
    <source>
        <dbReference type="Proteomes" id="UP000190162"/>
    </source>
</evidence>
<dbReference type="Pfam" id="PF03230">
    <property type="entry name" value="Antirestrict"/>
    <property type="match status" value="1"/>
</dbReference>
<name>A0A1T4UE60_9GAMM</name>
<keyword evidence="3" id="KW-1185">Reference proteome</keyword>
<protein>
    <submittedName>
        <fullName evidence="2">Antirestriction protein</fullName>
    </submittedName>
</protein>
<proteinExistence type="inferred from homology"/>
<comment type="similarity">
    <text evidence="1">Belongs to the antirestriction protein family.</text>
</comment>
<reference evidence="3" key="1">
    <citation type="submission" date="2017-02" db="EMBL/GenBank/DDBJ databases">
        <authorList>
            <person name="Varghese N."/>
            <person name="Submissions S."/>
        </authorList>
    </citation>
    <scope>NUCLEOTIDE SEQUENCE [LARGE SCALE GENOMIC DNA]</scope>
    <source>
        <strain evidence="3">DSM 22720</strain>
    </source>
</reference>